<name>A0ABW2HMR1_9ACTN</name>
<feature type="transmembrane region" description="Helical" evidence="1">
    <location>
        <begin position="20"/>
        <end position="37"/>
    </location>
</feature>
<gene>
    <name evidence="2" type="ORF">ACFQS1_03365</name>
</gene>
<accession>A0ABW2HMR1</accession>
<evidence type="ECO:0000256" key="1">
    <source>
        <dbReference type="SAM" id="Phobius"/>
    </source>
</evidence>
<keyword evidence="1" id="KW-1133">Transmembrane helix</keyword>
<reference evidence="3" key="1">
    <citation type="journal article" date="2019" name="Int. J. Syst. Evol. Microbiol.">
        <title>The Global Catalogue of Microorganisms (GCM) 10K type strain sequencing project: providing services to taxonomists for standard genome sequencing and annotation.</title>
        <authorList>
            <consortium name="The Broad Institute Genomics Platform"/>
            <consortium name="The Broad Institute Genome Sequencing Center for Infectious Disease"/>
            <person name="Wu L."/>
            <person name="Ma J."/>
        </authorList>
    </citation>
    <scope>NUCLEOTIDE SEQUENCE [LARGE SCALE GENOMIC DNA]</scope>
    <source>
        <strain evidence="3">XZYJT-10</strain>
    </source>
</reference>
<evidence type="ECO:0000313" key="2">
    <source>
        <dbReference type="EMBL" id="MFC7273011.1"/>
    </source>
</evidence>
<keyword evidence="3" id="KW-1185">Reference proteome</keyword>
<organism evidence="2 3">
    <name type="scientific">Paractinoplanes rhizophilus</name>
    <dbReference type="NCBI Taxonomy" id="1416877"/>
    <lineage>
        <taxon>Bacteria</taxon>
        <taxon>Bacillati</taxon>
        <taxon>Actinomycetota</taxon>
        <taxon>Actinomycetes</taxon>
        <taxon>Micromonosporales</taxon>
        <taxon>Micromonosporaceae</taxon>
        <taxon>Paractinoplanes</taxon>
    </lineage>
</organism>
<comment type="caution">
    <text evidence="2">The sequence shown here is derived from an EMBL/GenBank/DDBJ whole genome shotgun (WGS) entry which is preliminary data.</text>
</comment>
<protein>
    <submittedName>
        <fullName evidence="2">Uncharacterized protein</fullName>
    </submittedName>
</protein>
<keyword evidence="1" id="KW-0472">Membrane</keyword>
<dbReference type="RefSeq" id="WP_378964470.1">
    <property type="nucleotide sequence ID" value="NZ_JBHTBJ010000001.1"/>
</dbReference>
<evidence type="ECO:0000313" key="3">
    <source>
        <dbReference type="Proteomes" id="UP001596548"/>
    </source>
</evidence>
<dbReference type="EMBL" id="JBHTBJ010000001">
    <property type="protein sequence ID" value="MFC7273011.1"/>
    <property type="molecule type" value="Genomic_DNA"/>
</dbReference>
<dbReference type="Proteomes" id="UP001596548">
    <property type="component" value="Unassembled WGS sequence"/>
</dbReference>
<sequence length="77" mass="8017">MNLPALAIQAEAFRGELDPSILTILAAIVLLAGLAAMRRAVMPFREILTAVAAAGLGLLLVILALLLLIGSLIINSR</sequence>
<feature type="transmembrane region" description="Helical" evidence="1">
    <location>
        <begin position="49"/>
        <end position="74"/>
    </location>
</feature>
<proteinExistence type="predicted"/>
<keyword evidence="1" id="KW-0812">Transmembrane</keyword>